<dbReference type="InterPro" id="IPR016047">
    <property type="entry name" value="M23ase_b-sheet_dom"/>
</dbReference>
<sequence length="456" mass="52068">MLRCAKQLLVLMFLCFSVVAIAQRDDRKQKLERQKIRLQDEIELANKILLETRNTKKLSLSNVETVEQKLRLRQNLINTLDRETEMLSRESLKLQKEIDTLEAQVANLKEDYAEMIRQARKSSDNYSRLMFILSSRDFNQALRRLEYLKQYSEYRRRQVEEIKQKENDLSDKLVELNRQKIKKEVLKAQMEDERNKLIAERNEQQQAIASLSEKESEITKELTEKQVQAKKLENEIQRIIAAEIKKAKEAAVRRGIEDEAKRVGLVFGKDFTNRTTNRALNDLIDKKKAELKAANKPVAAKPSAPASSFSLTPEATKLAAGFAANKSLLPWPVERGLVVQGFGPYRHPIAKSVVMNNNGIDIATEKGSKARVAFDGEVSKVIRVPGGAITIIVSHGNYFTIYQNLAEVYVKSGDKVTAKQELGLVYTDPTEGKTILHFELWKETQMLDPQPWLAGK</sequence>
<dbReference type="InterPro" id="IPR011055">
    <property type="entry name" value="Dup_hybrid_motif"/>
</dbReference>
<dbReference type="CDD" id="cd12797">
    <property type="entry name" value="M23_peptidase"/>
    <property type="match status" value="1"/>
</dbReference>
<dbReference type="PANTHER" id="PTHR21666:SF289">
    <property type="entry name" value="L-ALA--D-GLU ENDOPEPTIDASE"/>
    <property type="match status" value="1"/>
</dbReference>
<feature type="signal peptide" evidence="3">
    <location>
        <begin position="1"/>
        <end position="22"/>
    </location>
</feature>
<dbReference type="AlphaFoldDB" id="G8R8B3"/>
<evidence type="ECO:0000256" key="3">
    <source>
        <dbReference type="SAM" id="SignalP"/>
    </source>
</evidence>
<evidence type="ECO:0000313" key="5">
    <source>
        <dbReference type="EMBL" id="AEV33506.1"/>
    </source>
</evidence>
<dbReference type="Gene3D" id="2.70.70.10">
    <property type="entry name" value="Glucose Permease (Domain IIA)"/>
    <property type="match status" value="1"/>
</dbReference>
<dbReference type="SUPFAM" id="SSF51261">
    <property type="entry name" value="Duplicated hybrid motif"/>
    <property type="match status" value="1"/>
</dbReference>
<dbReference type="OrthoDB" id="9815884at2"/>
<reference evidence="5 6" key="1">
    <citation type="journal article" date="2012" name="Stand. Genomic Sci.">
        <title>Genome sequence of the orange-pigmented seawater bacterium Owenweeksia hongkongensis type strain (UST20020801(T)).</title>
        <authorList>
            <person name="Riedel T."/>
            <person name="Held B."/>
            <person name="Nolan M."/>
            <person name="Lucas S."/>
            <person name="Lapidus A."/>
            <person name="Tice H."/>
            <person name="Del Rio T.G."/>
            <person name="Cheng J.F."/>
            <person name="Han C."/>
            <person name="Tapia R."/>
            <person name="Goodwin L.A."/>
            <person name="Pitluck S."/>
            <person name="Liolios K."/>
            <person name="Mavromatis K."/>
            <person name="Pagani I."/>
            <person name="Ivanova N."/>
            <person name="Mikhailova N."/>
            <person name="Pati A."/>
            <person name="Chen A."/>
            <person name="Palaniappan K."/>
            <person name="Rohde M."/>
            <person name="Tindall B.J."/>
            <person name="Detter J.C."/>
            <person name="Goker M."/>
            <person name="Woyke T."/>
            <person name="Bristow J."/>
            <person name="Eisen J.A."/>
            <person name="Markowitz V."/>
            <person name="Hugenholtz P."/>
            <person name="Klenk H.P."/>
            <person name="Kyrpides N.C."/>
        </authorList>
    </citation>
    <scope>NUCLEOTIDE SEQUENCE</scope>
    <source>
        <strain evidence="6">DSM 17368 / JCM 12287 / NRRL B-23963</strain>
    </source>
</reference>
<feature type="coiled-coil region" evidence="2">
    <location>
        <begin position="77"/>
        <end position="242"/>
    </location>
</feature>
<dbReference type="Gene3D" id="6.10.250.3150">
    <property type="match status" value="1"/>
</dbReference>
<feature type="chain" id="PRO_5003514832" evidence="3">
    <location>
        <begin position="23"/>
        <end position="456"/>
    </location>
</feature>
<organism evidence="5 6">
    <name type="scientific">Owenweeksia hongkongensis (strain DSM 17368 / CIP 108786 / JCM 12287 / NRRL B-23963 / UST20020801)</name>
    <dbReference type="NCBI Taxonomy" id="926562"/>
    <lineage>
        <taxon>Bacteria</taxon>
        <taxon>Pseudomonadati</taxon>
        <taxon>Bacteroidota</taxon>
        <taxon>Flavobacteriia</taxon>
        <taxon>Flavobacteriales</taxon>
        <taxon>Owenweeksiaceae</taxon>
        <taxon>Owenweeksia</taxon>
    </lineage>
</organism>
<dbReference type="PATRIC" id="fig|926562.3.peg.2555"/>
<gene>
    <name evidence="5" type="ordered locus">Oweho_2538</name>
</gene>
<evidence type="ECO:0000313" key="6">
    <source>
        <dbReference type="Proteomes" id="UP000005631"/>
    </source>
</evidence>
<proteinExistence type="predicted"/>
<dbReference type="KEGG" id="oho:Oweho_2538"/>
<dbReference type="STRING" id="926562.Oweho_2538"/>
<evidence type="ECO:0000259" key="4">
    <source>
        <dbReference type="Pfam" id="PF01551"/>
    </source>
</evidence>
<dbReference type="GO" id="GO:0004222">
    <property type="term" value="F:metalloendopeptidase activity"/>
    <property type="evidence" value="ECO:0007669"/>
    <property type="project" value="TreeGrafter"/>
</dbReference>
<evidence type="ECO:0000256" key="1">
    <source>
        <dbReference type="ARBA" id="ARBA00022729"/>
    </source>
</evidence>
<feature type="coiled-coil region" evidence="2">
    <location>
        <begin position="21"/>
        <end position="48"/>
    </location>
</feature>
<feature type="domain" description="M23ase beta-sheet core" evidence="4">
    <location>
        <begin position="357"/>
        <end position="449"/>
    </location>
</feature>
<evidence type="ECO:0000256" key="2">
    <source>
        <dbReference type="SAM" id="Coils"/>
    </source>
</evidence>
<dbReference type="Proteomes" id="UP000005631">
    <property type="component" value="Chromosome"/>
</dbReference>
<dbReference type="HOGENOM" id="CLU_029425_4_2_10"/>
<dbReference type="InterPro" id="IPR050570">
    <property type="entry name" value="Cell_wall_metabolism_enzyme"/>
</dbReference>
<name>G8R8B3_OWEHD</name>
<dbReference type="PANTHER" id="PTHR21666">
    <property type="entry name" value="PEPTIDASE-RELATED"/>
    <property type="match status" value="1"/>
</dbReference>
<dbReference type="EMBL" id="CP003156">
    <property type="protein sequence ID" value="AEV33506.1"/>
    <property type="molecule type" value="Genomic_DNA"/>
</dbReference>
<keyword evidence="6" id="KW-1185">Reference proteome</keyword>
<dbReference type="Pfam" id="PF01551">
    <property type="entry name" value="Peptidase_M23"/>
    <property type="match status" value="1"/>
</dbReference>
<dbReference type="eggNOG" id="COG4942">
    <property type="taxonomic scope" value="Bacteria"/>
</dbReference>
<keyword evidence="1 3" id="KW-0732">Signal</keyword>
<protein>
    <submittedName>
        <fullName evidence="5">Membrane-bound metallopeptidase</fullName>
    </submittedName>
</protein>
<keyword evidence="2" id="KW-0175">Coiled coil</keyword>
<accession>G8R8B3</accession>